<dbReference type="PROSITE" id="PS50005">
    <property type="entry name" value="TPR"/>
    <property type="match status" value="3"/>
</dbReference>
<accession>A0A928VTD4</accession>
<dbReference type="PANTHER" id="PTHR44943">
    <property type="entry name" value="CELLULOSE SYNTHASE OPERON PROTEIN C"/>
    <property type="match status" value="1"/>
</dbReference>
<comment type="caution">
    <text evidence="4">The sequence shown here is derived from an EMBL/GenBank/DDBJ whole genome shotgun (WGS) entry which is preliminary data.</text>
</comment>
<dbReference type="RefSeq" id="WP_264320170.1">
    <property type="nucleotide sequence ID" value="NZ_JADEXN010000041.1"/>
</dbReference>
<feature type="repeat" description="TPR" evidence="3">
    <location>
        <begin position="29"/>
        <end position="62"/>
    </location>
</feature>
<protein>
    <submittedName>
        <fullName evidence="4">Tetratricopeptide repeat protein</fullName>
    </submittedName>
</protein>
<dbReference type="InterPro" id="IPR051685">
    <property type="entry name" value="Ycf3/AcsC/BcsC/TPR_MFPF"/>
</dbReference>
<dbReference type="SMART" id="SM00028">
    <property type="entry name" value="TPR"/>
    <property type="match status" value="3"/>
</dbReference>
<dbReference type="Pfam" id="PF13432">
    <property type="entry name" value="TPR_16"/>
    <property type="match status" value="1"/>
</dbReference>
<dbReference type="EMBL" id="JADEXN010000041">
    <property type="protein sequence ID" value="MBE9039912.1"/>
    <property type="molecule type" value="Genomic_DNA"/>
</dbReference>
<name>A0A928VTD4_9CYAN</name>
<evidence type="ECO:0000313" key="4">
    <source>
        <dbReference type="EMBL" id="MBE9039912.1"/>
    </source>
</evidence>
<evidence type="ECO:0000256" key="2">
    <source>
        <dbReference type="ARBA" id="ARBA00022803"/>
    </source>
</evidence>
<keyword evidence="2 3" id="KW-0802">TPR repeat</keyword>
<dbReference type="AlphaFoldDB" id="A0A928VTD4"/>
<dbReference type="Pfam" id="PF07719">
    <property type="entry name" value="TPR_2"/>
    <property type="match status" value="1"/>
</dbReference>
<evidence type="ECO:0000256" key="1">
    <source>
        <dbReference type="ARBA" id="ARBA00022737"/>
    </source>
</evidence>
<keyword evidence="5" id="KW-1185">Reference proteome</keyword>
<feature type="repeat" description="TPR" evidence="3">
    <location>
        <begin position="146"/>
        <end position="179"/>
    </location>
</feature>
<dbReference type="Gene3D" id="1.25.40.10">
    <property type="entry name" value="Tetratricopeptide repeat domain"/>
    <property type="match status" value="2"/>
</dbReference>
<dbReference type="InterPro" id="IPR013105">
    <property type="entry name" value="TPR_2"/>
</dbReference>
<sequence>MEMQLVKQQKYDRILSFIESLAGLQPQNYLAWYAQGDTLRELERYREAVYCYQKAVSIEPGTQGGWPGRIKRLQKLQQHQAALIFCKKIAQTLSRQQSQADLDRPHIWYRFHRGWSELGNCFGIVRHYPGAIAAYDEALKLDNRDRAIWLARAKALELWKRYAEAVRDYERVLDLAPNDREAILGKNRVLQYLETQKK</sequence>
<dbReference type="InterPro" id="IPR011990">
    <property type="entry name" value="TPR-like_helical_dom_sf"/>
</dbReference>
<feature type="repeat" description="TPR" evidence="3">
    <location>
        <begin position="112"/>
        <end position="145"/>
    </location>
</feature>
<organism evidence="4 5">
    <name type="scientific">Zarconia navalis LEGE 11467</name>
    <dbReference type="NCBI Taxonomy" id="1828826"/>
    <lineage>
        <taxon>Bacteria</taxon>
        <taxon>Bacillati</taxon>
        <taxon>Cyanobacteriota</taxon>
        <taxon>Cyanophyceae</taxon>
        <taxon>Oscillatoriophycideae</taxon>
        <taxon>Oscillatoriales</taxon>
        <taxon>Oscillatoriales incertae sedis</taxon>
        <taxon>Zarconia</taxon>
        <taxon>Zarconia navalis</taxon>
    </lineage>
</organism>
<dbReference type="PANTHER" id="PTHR44943:SF8">
    <property type="entry name" value="TPR REPEAT-CONTAINING PROTEIN MJ0263"/>
    <property type="match status" value="1"/>
</dbReference>
<reference evidence="4" key="1">
    <citation type="submission" date="2020-10" db="EMBL/GenBank/DDBJ databases">
        <authorList>
            <person name="Castelo-Branco R."/>
            <person name="Eusebio N."/>
            <person name="Adriana R."/>
            <person name="Vieira A."/>
            <person name="Brugerolle De Fraissinette N."/>
            <person name="Rezende De Castro R."/>
            <person name="Schneider M.P."/>
            <person name="Vasconcelos V."/>
            <person name="Leao P.N."/>
        </authorList>
    </citation>
    <scope>NUCLEOTIDE SEQUENCE</scope>
    <source>
        <strain evidence="4">LEGE 11467</strain>
    </source>
</reference>
<gene>
    <name evidence="4" type="ORF">IQ235_03785</name>
</gene>
<dbReference type="SUPFAM" id="SSF48452">
    <property type="entry name" value="TPR-like"/>
    <property type="match status" value="1"/>
</dbReference>
<evidence type="ECO:0000313" key="5">
    <source>
        <dbReference type="Proteomes" id="UP000621799"/>
    </source>
</evidence>
<evidence type="ECO:0000256" key="3">
    <source>
        <dbReference type="PROSITE-ProRule" id="PRU00339"/>
    </source>
</evidence>
<proteinExistence type="predicted"/>
<dbReference type="Proteomes" id="UP000621799">
    <property type="component" value="Unassembled WGS sequence"/>
</dbReference>
<keyword evidence="1" id="KW-0677">Repeat</keyword>
<dbReference type="InterPro" id="IPR019734">
    <property type="entry name" value="TPR_rpt"/>
</dbReference>